<evidence type="ECO:0000256" key="7">
    <source>
        <dbReference type="ARBA" id="ARBA00029447"/>
    </source>
</evidence>
<reference evidence="12" key="1">
    <citation type="submission" date="2018-03" db="EMBL/GenBank/DDBJ databases">
        <title>Genome sequencing of Melaminivora sp. strain SC2-7.</title>
        <authorList>
            <person name="Kim S.-J."/>
            <person name="Heo J."/>
            <person name="Ahn J.-H."/>
            <person name="Kwon S.-W."/>
        </authorList>
    </citation>
    <scope>NUCLEOTIDE SEQUENCE [LARGE SCALE GENOMIC DNA]</scope>
    <source>
        <strain evidence="12">SC2-7</strain>
    </source>
</reference>
<dbReference type="Proteomes" id="UP000241829">
    <property type="component" value="Chromosome"/>
</dbReference>
<accession>A0A2P1NIF7</accession>
<evidence type="ECO:0000259" key="10">
    <source>
        <dbReference type="PROSITE" id="PS50111"/>
    </source>
</evidence>
<organism evidence="11 12">
    <name type="scientific">Pulveribacter suum</name>
    <dbReference type="NCBI Taxonomy" id="2116657"/>
    <lineage>
        <taxon>Bacteria</taxon>
        <taxon>Pseudomonadati</taxon>
        <taxon>Pseudomonadota</taxon>
        <taxon>Betaproteobacteria</taxon>
        <taxon>Burkholderiales</taxon>
        <taxon>Comamonadaceae</taxon>
        <taxon>Pulveribacter</taxon>
    </lineage>
</organism>
<dbReference type="KEGG" id="melm:C7H73_03500"/>
<keyword evidence="8" id="KW-0807">Transducer</keyword>
<dbReference type="GO" id="GO:0006935">
    <property type="term" value="P:chemotaxis"/>
    <property type="evidence" value="ECO:0007669"/>
    <property type="project" value="InterPro"/>
</dbReference>
<evidence type="ECO:0000256" key="3">
    <source>
        <dbReference type="ARBA" id="ARBA00022481"/>
    </source>
</evidence>
<dbReference type="InterPro" id="IPR004090">
    <property type="entry name" value="Chemotax_Me-accpt_rcpt"/>
</dbReference>
<dbReference type="SUPFAM" id="SSF58104">
    <property type="entry name" value="Methyl-accepting chemotaxis protein (MCP) signaling domain"/>
    <property type="match status" value="1"/>
</dbReference>
<comment type="similarity">
    <text evidence="7">Belongs to the methyl-accepting chemotaxis (MCP) protein family.</text>
</comment>
<evidence type="ECO:0000256" key="2">
    <source>
        <dbReference type="ARBA" id="ARBA00022475"/>
    </source>
</evidence>
<dbReference type="OrthoDB" id="8555762at2"/>
<name>A0A2P1NIF7_9BURK</name>
<proteinExistence type="inferred from homology"/>
<dbReference type="InterPro" id="IPR051310">
    <property type="entry name" value="MCP_chemotaxis"/>
</dbReference>
<dbReference type="InterPro" id="IPR033480">
    <property type="entry name" value="sCache_2"/>
</dbReference>
<dbReference type="GO" id="GO:0004888">
    <property type="term" value="F:transmembrane signaling receptor activity"/>
    <property type="evidence" value="ECO:0007669"/>
    <property type="project" value="InterPro"/>
</dbReference>
<evidence type="ECO:0000256" key="4">
    <source>
        <dbReference type="ARBA" id="ARBA00022692"/>
    </source>
</evidence>
<keyword evidence="6 9" id="KW-0472">Membrane</keyword>
<dbReference type="AlphaFoldDB" id="A0A2P1NIF7"/>
<keyword evidence="2" id="KW-1003">Cell membrane</keyword>
<evidence type="ECO:0000313" key="11">
    <source>
        <dbReference type="EMBL" id="AVP56826.1"/>
    </source>
</evidence>
<comment type="subcellular location">
    <subcellularLocation>
        <location evidence="1">Cell membrane</location>
        <topology evidence="1">Multi-pass membrane protein</topology>
    </subcellularLocation>
</comment>
<dbReference type="CDD" id="cd11386">
    <property type="entry name" value="MCP_signal"/>
    <property type="match status" value="1"/>
</dbReference>
<protein>
    <recommendedName>
        <fullName evidence="10">Methyl-accepting transducer domain-containing protein</fullName>
    </recommendedName>
</protein>
<sequence length="525" mass="56014">MQFLHRLTIVRRLTLVLVLVLVMVAALLATLLVSERSMLMRERSASVSAVVNAAHGIVAYYHGLAKEGLLEEAVAQQRALAALGTLRYSGNEYFWVNDMQTRVLMHPIVRDMEGKDQSERKDPNGKRIFVEFVNAVKAGGEGYVDYLWPKPGHDKPVPKVSYVKGFAPWGWVIGSGVYLDNVQAVFVERLLQAAGVTLALLLLLLGASWLISRSILRQLGAEPGTLNAIAHQIAQGNLGVEIPAVRHSDSVLHGVQAMRDSVARIVTDVRRNAEGVATASSEIAQGNQDLSARTESQASALQQTAASMEQMTATVGQNADNAQQANQLAVNASAVAAQGGQVVGEVVNTMREINTASQRIQDILGVIDSIAFQTNILALNAAVEAARAGEQGRGFAVVAGEVRTLAQRSASAAREIKGLITDSVQRAEQGALLVDRAGTTMQEVVGSIRRVTDIVGEISAASREQSAGVSQVGEAITQMDQATQHNAALVEQMAAAASSLNQQAQVLVQTVDAFRLAGQDRLAVR</sequence>
<dbReference type="SMART" id="SM01049">
    <property type="entry name" value="Cache_2"/>
    <property type="match status" value="1"/>
</dbReference>
<keyword evidence="4 9" id="KW-0812">Transmembrane</keyword>
<evidence type="ECO:0000313" key="12">
    <source>
        <dbReference type="Proteomes" id="UP000241829"/>
    </source>
</evidence>
<dbReference type="FunFam" id="1.10.287.950:FF:000001">
    <property type="entry name" value="Methyl-accepting chemotaxis sensory transducer"/>
    <property type="match status" value="1"/>
</dbReference>
<dbReference type="Gene3D" id="3.30.450.20">
    <property type="entry name" value="PAS domain"/>
    <property type="match status" value="1"/>
</dbReference>
<evidence type="ECO:0000256" key="1">
    <source>
        <dbReference type="ARBA" id="ARBA00004651"/>
    </source>
</evidence>
<feature type="transmembrane region" description="Helical" evidence="9">
    <location>
        <begin position="12"/>
        <end position="33"/>
    </location>
</feature>
<dbReference type="Pfam" id="PF00015">
    <property type="entry name" value="MCPsignal"/>
    <property type="match status" value="1"/>
</dbReference>
<dbReference type="InterPro" id="IPR004089">
    <property type="entry name" value="MCPsignal_dom"/>
</dbReference>
<dbReference type="PRINTS" id="PR00260">
    <property type="entry name" value="CHEMTRNSDUCR"/>
</dbReference>
<dbReference type="GO" id="GO:0007165">
    <property type="term" value="P:signal transduction"/>
    <property type="evidence" value="ECO:0007669"/>
    <property type="project" value="UniProtKB-KW"/>
</dbReference>
<dbReference type="PANTHER" id="PTHR43531:SF14">
    <property type="entry name" value="METHYL-ACCEPTING CHEMOTAXIS PROTEIN I-RELATED"/>
    <property type="match status" value="1"/>
</dbReference>
<keyword evidence="5 9" id="KW-1133">Transmembrane helix</keyword>
<keyword evidence="12" id="KW-1185">Reference proteome</keyword>
<keyword evidence="3" id="KW-0488">Methylation</keyword>
<dbReference type="Pfam" id="PF17200">
    <property type="entry name" value="sCache_2"/>
    <property type="match status" value="1"/>
</dbReference>
<dbReference type="RefSeq" id="WP_106845383.1">
    <property type="nucleotide sequence ID" value="NZ_CP027792.1"/>
</dbReference>
<evidence type="ECO:0000256" key="5">
    <source>
        <dbReference type="ARBA" id="ARBA00022989"/>
    </source>
</evidence>
<feature type="domain" description="Methyl-accepting transducer" evidence="10">
    <location>
        <begin position="272"/>
        <end position="501"/>
    </location>
</feature>
<evidence type="ECO:0000256" key="6">
    <source>
        <dbReference type="ARBA" id="ARBA00023136"/>
    </source>
</evidence>
<dbReference type="EMBL" id="CP027792">
    <property type="protein sequence ID" value="AVP56826.1"/>
    <property type="molecule type" value="Genomic_DNA"/>
</dbReference>
<dbReference type="GO" id="GO:0005886">
    <property type="term" value="C:plasma membrane"/>
    <property type="evidence" value="ECO:0007669"/>
    <property type="project" value="UniProtKB-SubCell"/>
</dbReference>
<evidence type="ECO:0000256" key="8">
    <source>
        <dbReference type="PROSITE-ProRule" id="PRU00284"/>
    </source>
</evidence>
<dbReference type="PANTHER" id="PTHR43531">
    <property type="entry name" value="PROTEIN ICFG"/>
    <property type="match status" value="1"/>
</dbReference>
<evidence type="ECO:0000256" key="9">
    <source>
        <dbReference type="SAM" id="Phobius"/>
    </source>
</evidence>
<dbReference type="Gene3D" id="1.10.287.950">
    <property type="entry name" value="Methyl-accepting chemotaxis protein"/>
    <property type="match status" value="1"/>
</dbReference>
<dbReference type="SMART" id="SM00283">
    <property type="entry name" value="MA"/>
    <property type="match status" value="1"/>
</dbReference>
<dbReference type="PROSITE" id="PS50111">
    <property type="entry name" value="CHEMOTAXIS_TRANSDUC_2"/>
    <property type="match status" value="1"/>
</dbReference>
<gene>
    <name evidence="11" type="ORF">C7H73_03500</name>
</gene>